<dbReference type="Gene3D" id="1.10.10.10">
    <property type="entry name" value="Winged helix-like DNA-binding domain superfamily/Winged helix DNA-binding domain"/>
    <property type="match status" value="2"/>
</dbReference>
<feature type="domain" description="RNA polymerase sigma-70 region 3" evidence="6">
    <location>
        <begin position="137"/>
        <end position="177"/>
    </location>
</feature>
<keyword evidence="1" id="KW-0805">Transcription regulation</keyword>
<dbReference type="Gene3D" id="1.10.1740.10">
    <property type="match status" value="1"/>
</dbReference>
<gene>
    <name evidence="9" type="ORF">PSU4_23580</name>
</gene>
<feature type="domain" description="RNA polymerase sigma-70 region 2" evidence="7">
    <location>
        <begin position="53"/>
        <end position="123"/>
    </location>
</feature>
<evidence type="ECO:0000313" key="9">
    <source>
        <dbReference type="EMBL" id="GEL23404.1"/>
    </source>
</evidence>
<dbReference type="InterPro" id="IPR014284">
    <property type="entry name" value="RNA_pol_sigma-70_dom"/>
</dbReference>
<evidence type="ECO:0008006" key="11">
    <source>
        <dbReference type="Google" id="ProtNLM"/>
    </source>
</evidence>
<dbReference type="InterPro" id="IPR007624">
    <property type="entry name" value="RNA_pol_sigma70_r3"/>
</dbReference>
<dbReference type="EMBL" id="BJVJ01000019">
    <property type="protein sequence ID" value="GEL23404.1"/>
    <property type="molecule type" value="Genomic_DNA"/>
</dbReference>
<evidence type="ECO:0000256" key="1">
    <source>
        <dbReference type="ARBA" id="ARBA00023015"/>
    </source>
</evidence>
<dbReference type="AlphaFoldDB" id="A0A511DI19"/>
<keyword evidence="3" id="KW-0238">DNA-binding</keyword>
<evidence type="ECO:0000259" key="8">
    <source>
        <dbReference type="Pfam" id="PF04545"/>
    </source>
</evidence>
<dbReference type="InterPro" id="IPR036388">
    <property type="entry name" value="WH-like_DNA-bd_sf"/>
</dbReference>
<dbReference type="Pfam" id="PF04545">
    <property type="entry name" value="Sigma70_r4"/>
    <property type="match status" value="1"/>
</dbReference>
<evidence type="ECO:0000256" key="4">
    <source>
        <dbReference type="ARBA" id="ARBA00023163"/>
    </source>
</evidence>
<dbReference type="InterPro" id="IPR013325">
    <property type="entry name" value="RNA_pol_sigma_r2"/>
</dbReference>
<dbReference type="SUPFAM" id="SSF88659">
    <property type="entry name" value="Sigma3 and sigma4 domains of RNA polymerase sigma factors"/>
    <property type="match status" value="2"/>
</dbReference>
<comment type="caution">
    <text evidence="9">The sequence shown here is derived from an EMBL/GenBank/DDBJ whole genome shotgun (WGS) entry which is preliminary data.</text>
</comment>
<dbReference type="InterPro" id="IPR007627">
    <property type="entry name" value="RNA_pol_sigma70_r2"/>
</dbReference>
<feature type="domain" description="RNA polymerase sigma-70 region 4" evidence="8">
    <location>
        <begin position="220"/>
        <end position="268"/>
    </location>
</feature>
<dbReference type="Pfam" id="PF04539">
    <property type="entry name" value="Sigma70_r3"/>
    <property type="match status" value="1"/>
</dbReference>
<dbReference type="RefSeq" id="WP_246115063.1">
    <property type="nucleotide sequence ID" value="NZ_BJVJ01000019.1"/>
</dbReference>
<proteinExistence type="predicted"/>
<dbReference type="CDD" id="cd06171">
    <property type="entry name" value="Sigma70_r4"/>
    <property type="match status" value="1"/>
</dbReference>
<accession>A0A511DI19</accession>
<evidence type="ECO:0000259" key="7">
    <source>
        <dbReference type="Pfam" id="PF04542"/>
    </source>
</evidence>
<evidence type="ECO:0000256" key="3">
    <source>
        <dbReference type="ARBA" id="ARBA00023125"/>
    </source>
</evidence>
<feature type="region of interest" description="Disordered" evidence="5">
    <location>
        <begin position="1"/>
        <end position="24"/>
    </location>
</feature>
<dbReference type="GO" id="GO:0003677">
    <property type="term" value="F:DNA binding"/>
    <property type="evidence" value="ECO:0007669"/>
    <property type="project" value="UniProtKB-KW"/>
</dbReference>
<evidence type="ECO:0000256" key="2">
    <source>
        <dbReference type="ARBA" id="ARBA00023082"/>
    </source>
</evidence>
<dbReference type="InterPro" id="IPR007630">
    <property type="entry name" value="RNA_pol_sigma70_r4"/>
</dbReference>
<protein>
    <recommendedName>
        <fullName evidence="11">RNA polymerase sigma factor</fullName>
    </recommendedName>
</protein>
<organism evidence="9 10">
    <name type="scientific">Pseudonocardia sulfidoxydans NBRC 16205</name>
    <dbReference type="NCBI Taxonomy" id="1223511"/>
    <lineage>
        <taxon>Bacteria</taxon>
        <taxon>Bacillati</taxon>
        <taxon>Actinomycetota</taxon>
        <taxon>Actinomycetes</taxon>
        <taxon>Pseudonocardiales</taxon>
        <taxon>Pseudonocardiaceae</taxon>
        <taxon>Pseudonocardia</taxon>
    </lineage>
</organism>
<evidence type="ECO:0000256" key="5">
    <source>
        <dbReference type="SAM" id="MobiDB-lite"/>
    </source>
</evidence>
<keyword evidence="10" id="KW-1185">Reference proteome</keyword>
<evidence type="ECO:0000259" key="6">
    <source>
        <dbReference type="Pfam" id="PF04539"/>
    </source>
</evidence>
<dbReference type="GO" id="GO:0016987">
    <property type="term" value="F:sigma factor activity"/>
    <property type="evidence" value="ECO:0007669"/>
    <property type="project" value="UniProtKB-KW"/>
</dbReference>
<dbReference type="InterPro" id="IPR013324">
    <property type="entry name" value="RNA_pol_sigma_r3/r4-like"/>
</dbReference>
<dbReference type="PANTHER" id="PTHR30385">
    <property type="entry name" value="SIGMA FACTOR F FLAGELLAR"/>
    <property type="match status" value="1"/>
</dbReference>
<reference evidence="9 10" key="1">
    <citation type="submission" date="2019-07" db="EMBL/GenBank/DDBJ databases">
        <title>Whole genome shotgun sequence of Pseudonocardia sulfidoxydans NBRC 16205.</title>
        <authorList>
            <person name="Hosoyama A."/>
            <person name="Uohara A."/>
            <person name="Ohji S."/>
            <person name="Ichikawa N."/>
        </authorList>
    </citation>
    <scope>NUCLEOTIDE SEQUENCE [LARGE SCALE GENOMIC DNA]</scope>
    <source>
        <strain evidence="9 10">NBRC 16205</strain>
    </source>
</reference>
<feature type="compositionally biased region" description="Low complexity" evidence="5">
    <location>
        <begin position="1"/>
        <end position="16"/>
    </location>
</feature>
<keyword evidence="2" id="KW-0731">Sigma factor</keyword>
<dbReference type="Proteomes" id="UP000321685">
    <property type="component" value="Unassembled WGS sequence"/>
</dbReference>
<evidence type="ECO:0000313" key="10">
    <source>
        <dbReference type="Proteomes" id="UP000321685"/>
    </source>
</evidence>
<name>A0A511DI19_9PSEU</name>
<dbReference type="Pfam" id="PF04542">
    <property type="entry name" value="Sigma70_r2"/>
    <property type="match status" value="1"/>
</dbReference>
<keyword evidence="4" id="KW-0804">Transcription</keyword>
<dbReference type="NCBIfam" id="TIGR02937">
    <property type="entry name" value="sigma70-ECF"/>
    <property type="match status" value="1"/>
</dbReference>
<dbReference type="SUPFAM" id="SSF88946">
    <property type="entry name" value="Sigma2 domain of RNA polymerase sigma factors"/>
    <property type="match status" value="1"/>
</dbReference>
<dbReference type="InterPro" id="IPR000943">
    <property type="entry name" value="RNA_pol_sigma70"/>
</dbReference>
<dbReference type="PANTHER" id="PTHR30385:SF4">
    <property type="entry name" value="RNA POLYMERASE SIGMA-E FACTOR"/>
    <property type="match status" value="1"/>
</dbReference>
<dbReference type="PRINTS" id="PR00046">
    <property type="entry name" value="SIGMA70FCT"/>
</dbReference>
<sequence>MPTSVAASTSDPADAPARGDLGPSEYADQMPLLRRFAALPAGDPERDDLRASLVMTFLPVVRHLARRHGTGLVGHDDLVQTGTVALISAIDRWDPERAQGEFLGYLIPCVRGEMLRYFRDRTWSMRVPRRLKDLGVAIGKATGPLTQELGRAPRPSELAARLGVGREEIIEALAARSERYAAPLFPVDENPGGAATTETIGAVEEAYSRVEYREALRPLIEDLPERERRILLLRFFGDQSQSQIAEQIGVSQMHVSRLLARTLQRLREGLTAEPGDARSRTVRRTA</sequence>
<dbReference type="GO" id="GO:0006352">
    <property type="term" value="P:DNA-templated transcription initiation"/>
    <property type="evidence" value="ECO:0007669"/>
    <property type="project" value="InterPro"/>
</dbReference>